<evidence type="ECO:0000256" key="1">
    <source>
        <dbReference type="SAM" id="Phobius"/>
    </source>
</evidence>
<feature type="transmembrane region" description="Helical" evidence="1">
    <location>
        <begin position="143"/>
        <end position="172"/>
    </location>
</feature>
<accession>A0A1B7MKW8</accession>
<feature type="non-terminal residue" evidence="3">
    <location>
        <position position="210"/>
    </location>
</feature>
<dbReference type="Pfam" id="PF20153">
    <property type="entry name" value="DUF6535"/>
    <property type="match status" value="1"/>
</dbReference>
<feature type="transmembrane region" description="Helical" evidence="1">
    <location>
        <begin position="87"/>
        <end position="108"/>
    </location>
</feature>
<keyword evidence="4" id="KW-1185">Reference proteome</keyword>
<feature type="transmembrane region" description="Helical" evidence="1">
    <location>
        <begin position="178"/>
        <end position="201"/>
    </location>
</feature>
<feature type="domain" description="DUF6535" evidence="2">
    <location>
        <begin position="1"/>
        <end position="172"/>
    </location>
</feature>
<dbReference type="InterPro" id="IPR045338">
    <property type="entry name" value="DUF6535"/>
</dbReference>
<reference evidence="3 4" key="1">
    <citation type="submission" date="2016-06" db="EMBL/GenBank/DDBJ databases">
        <title>Comparative genomics of the ectomycorrhizal sister species Rhizopogon vinicolor and Rhizopogon vesiculosus (Basidiomycota: Boletales) reveals a divergence of the mating type B locus.</title>
        <authorList>
            <consortium name="DOE Joint Genome Institute"/>
            <person name="Mujic A.B."/>
            <person name="Kuo A."/>
            <person name="Tritt A."/>
            <person name="Lipzen A."/>
            <person name="Chen C."/>
            <person name="Johnson J."/>
            <person name="Sharma A."/>
            <person name="Barry K."/>
            <person name="Grigoriev I.V."/>
            <person name="Spatafora J.W."/>
        </authorList>
    </citation>
    <scope>NUCLEOTIDE SEQUENCE [LARGE SCALE GENOMIC DNA]</scope>
    <source>
        <strain evidence="3 4">AM-OR11-026</strain>
    </source>
</reference>
<gene>
    <name evidence="3" type="ORF">K503DRAFT_663339</name>
</gene>
<feature type="non-terminal residue" evidence="3">
    <location>
        <position position="1"/>
    </location>
</feature>
<feature type="transmembrane region" description="Helical" evidence="1">
    <location>
        <begin position="24"/>
        <end position="44"/>
    </location>
</feature>
<evidence type="ECO:0000313" key="4">
    <source>
        <dbReference type="Proteomes" id="UP000092154"/>
    </source>
</evidence>
<keyword evidence="1" id="KW-0812">Transmembrane</keyword>
<keyword evidence="1" id="KW-0472">Membrane</keyword>
<dbReference type="AlphaFoldDB" id="A0A1B7MKW8"/>
<evidence type="ECO:0000259" key="2">
    <source>
        <dbReference type="Pfam" id="PF20153"/>
    </source>
</evidence>
<dbReference type="OrthoDB" id="3219854at2759"/>
<proteinExistence type="predicted"/>
<dbReference type="EMBL" id="KV448806">
    <property type="protein sequence ID" value="OAX33246.1"/>
    <property type="molecule type" value="Genomic_DNA"/>
</dbReference>
<dbReference type="Proteomes" id="UP000092154">
    <property type="component" value="Unassembled WGS sequence"/>
</dbReference>
<protein>
    <recommendedName>
        <fullName evidence="2">DUF6535 domain-containing protein</fullName>
    </recommendedName>
</protein>
<organism evidence="3 4">
    <name type="scientific">Rhizopogon vinicolor AM-OR11-026</name>
    <dbReference type="NCBI Taxonomy" id="1314800"/>
    <lineage>
        <taxon>Eukaryota</taxon>
        <taxon>Fungi</taxon>
        <taxon>Dikarya</taxon>
        <taxon>Basidiomycota</taxon>
        <taxon>Agaricomycotina</taxon>
        <taxon>Agaricomycetes</taxon>
        <taxon>Agaricomycetidae</taxon>
        <taxon>Boletales</taxon>
        <taxon>Suillineae</taxon>
        <taxon>Rhizopogonaceae</taxon>
        <taxon>Rhizopogon</taxon>
    </lineage>
</organism>
<sequence length="210" mass="22874">WATYKRVSNEHDDDFLGRANDDMAIILTFAGLFSAVNSTFIIGMQPNPGGTTNALMVQMMQILVNGPDAGIDISNLSSSTDYPFSTVWMQTLAYASLSFSVLAAFGAVMGKQWLNSYKAARGRGSLEERGLQRQRKLDGLEHWHLQTVLGAFFVLLQISLILFGLSLSASIWAQQPTIASVIVCATAFGILFYVATIIISASHPDSPFQT</sequence>
<evidence type="ECO:0000313" key="3">
    <source>
        <dbReference type="EMBL" id="OAX33246.1"/>
    </source>
</evidence>
<dbReference type="InParanoid" id="A0A1B7MKW8"/>
<keyword evidence="1" id="KW-1133">Transmembrane helix</keyword>
<name>A0A1B7MKW8_9AGAM</name>